<gene>
    <name evidence="1" type="ORF">AAFF_G00274660</name>
</gene>
<dbReference type="EMBL" id="JAINUG010000038">
    <property type="protein sequence ID" value="KAJ8407609.1"/>
    <property type="molecule type" value="Genomic_DNA"/>
</dbReference>
<name>A0AAD7WTD3_9TELE</name>
<evidence type="ECO:0000313" key="2">
    <source>
        <dbReference type="Proteomes" id="UP001221898"/>
    </source>
</evidence>
<dbReference type="AlphaFoldDB" id="A0AAD7WTD3"/>
<proteinExistence type="predicted"/>
<keyword evidence="2" id="KW-1185">Reference proteome</keyword>
<comment type="caution">
    <text evidence="1">The sequence shown here is derived from an EMBL/GenBank/DDBJ whole genome shotgun (WGS) entry which is preliminary data.</text>
</comment>
<protein>
    <submittedName>
        <fullName evidence="1">Uncharacterized protein</fullName>
    </submittedName>
</protein>
<reference evidence="1" key="1">
    <citation type="journal article" date="2023" name="Science">
        <title>Genome structures resolve the early diversification of teleost fishes.</title>
        <authorList>
            <person name="Parey E."/>
            <person name="Louis A."/>
            <person name="Montfort J."/>
            <person name="Bouchez O."/>
            <person name="Roques C."/>
            <person name="Iampietro C."/>
            <person name="Lluch J."/>
            <person name="Castinel A."/>
            <person name="Donnadieu C."/>
            <person name="Desvignes T."/>
            <person name="Floi Bucao C."/>
            <person name="Jouanno E."/>
            <person name="Wen M."/>
            <person name="Mejri S."/>
            <person name="Dirks R."/>
            <person name="Jansen H."/>
            <person name="Henkel C."/>
            <person name="Chen W.J."/>
            <person name="Zahm M."/>
            <person name="Cabau C."/>
            <person name="Klopp C."/>
            <person name="Thompson A.W."/>
            <person name="Robinson-Rechavi M."/>
            <person name="Braasch I."/>
            <person name="Lecointre G."/>
            <person name="Bobe J."/>
            <person name="Postlethwait J.H."/>
            <person name="Berthelot C."/>
            <person name="Roest Crollius H."/>
            <person name="Guiguen Y."/>
        </authorList>
    </citation>
    <scope>NUCLEOTIDE SEQUENCE</scope>
    <source>
        <strain evidence="1">NC1722</strain>
    </source>
</reference>
<sequence>MLPRRYDVIPPAGWVIDAPSSPALSHVVNGGGWGTVRPLLETSACESDPGLGLQSYRAAVTRSASRRPAGRRPPLSHVPRSVIIGAGEEVTCAITPLFELAGEVKRLADPFRASGKMVEPPLPF</sequence>
<evidence type="ECO:0000313" key="1">
    <source>
        <dbReference type="EMBL" id="KAJ8407609.1"/>
    </source>
</evidence>
<organism evidence="1 2">
    <name type="scientific">Aldrovandia affinis</name>
    <dbReference type="NCBI Taxonomy" id="143900"/>
    <lineage>
        <taxon>Eukaryota</taxon>
        <taxon>Metazoa</taxon>
        <taxon>Chordata</taxon>
        <taxon>Craniata</taxon>
        <taxon>Vertebrata</taxon>
        <taxon>Euteleostomi</taxon>
        <taxon>Actinopterygii</taxon>
        <taxon>Neopterygii</taxon>
        <taxon>Teleostei</taxon>
        <taxon>Notacanthiformes</taxon>
        <taxon>Halosauridae</taxon>
        <taxon>Aldrovandia</taxon>
    </lineage>
</organism>
<accession>A0AAD7WTD3</accession>
<dbReference type="Proteomes" id="UP001221898">
    <property type="component" value="Unassembled WGS sequence"/>
</dbReference>